<dbReference type="Gene3D" id="3.40.50.1110">
    <property type="entry name" value="SGNH hydrolase"/>
    <property type="match status" value="1"/>
</dbReference>
<dbReference type="SUPFAM" id="SSF52266">
    <property type="entry name" value="SGNH hydrolase"/>
    <property type="match status" value="1"/>
</dbReference>
<dbReference type="GO" id="GO:0016788">
    <property type="term" value="F:hydrolase activity, acting on ester bonds"/>
    <property type="evidence" value="ECO:0007669"/>
    <property type="project" value="InterPro"/>
</dbReference>
<dbReference type="PANTHER" id="PTHR37981">
    <property type="entry name" value="LIPASE 2"/>
    <property type="match status" value="1"/>
</dbReference>
<keyword evidence="1" id="KW-0732">Signal</keyword>
<dbReference type="Proteomes" id="UP000800094">
    <property type="component" value="Unassembled WGS sequence"/>
</dbReference>
<dbReference type="PANTHER" id="PTHR37981:SF1">
    <property type="entry name" value="SGNH HYDROLASE-TYPE ESTERASE DOMAIN-CONTAINING PROTEIN"/>
    <property type="match status" value="1"/>
</dbReference>
<feature type="signal peptide" evidence="1">
    <location>
        <begin position="1"/>
        <end position="16"/>
    </location>
</feature>
<feature type="chain" id="PRO_5025484006" evidence="1">
    <location>
        <begin position="17"/>
        <end position="427"/>
    </location>
</feature>
<dbReference type="GO" id="GO:0006629">
    <property type="term" value="P:lipid metabolic process"/>
    <property type="evidence" value="ECO:0007669"/>
    <property type="project" value="TreeGrafter"/>
</dbReference>
<evidence type="ECO:0000313" key="3">
    <source>
        <dbReference type="Proteomes" id="UP000800094"/>
    </source>
</evidence>
<proteinExistence type="predicted"/>
<dbReference type="EMBL" id="ML987194">
    <property type="protein sequence ID" value="KAF2250097.1"/>
    <property type="molecule type" value="Genomic_DNA"/>
</dbReference>
<dbReference type="InterPro" id="IPR037460">
    <property type="entry name" value="SEST-like"/>
</dbReference>
<accession>A0A6A6IIT9</accession>
<keyword evidence="2" id="KW-0378">Hydrolase</keyword>
<evidence type="ECO:0000313" key="2">
    <source>
        <dbReference type="EMBL" id="KAF2250097.1"/>
    </source>
</evidence>
<keyword evidence="3" id="KW-1185">Reference proteome</keyword>
<dbReference type="InterPro" id="IPR036514">
    <property type="entry name" value="SGNH_hydro_sf"/>
</dbReference>
<gene>
    <name evidence="2" type="ORF">BU26DRAFT_504489</name>
</gene>
<dbReference type="OrthoDB" id="21678at2759"/>
<protein>
    <submittedName>
        <fullName evidence="2">SGNH hydrolase</fullName>
    </submittedName>
</protein>
<organism evidence="2 3">
    <name type="scientific">Trematosphaeria pertusa</name>
    <dbReference type="NCBI Taxonomy" id="390896"/>
    <lineage>
        <taxon>Eukaryota</taxon>
        <taxon>Fungi</taxon>
        <taxon>Dikarya</taxon>
        <taxon>Ascomycota</taxon>
        <taxon>Pezizomycotina</taxon>
        <taxon>Dothideomycetes</taxon>
        <taxon>Pleosporomycetidae</taxon>
        <taxon>Pleosporales</taxon>
        <taxon>Massarineae</taxon>
        <taxon>Trematosphaeriaceae</taxon>
        <taxon>Trematosphaeria</taxon>
    </lineage>
</organism>
<dbReference type="RefSeq" id="XP_033685101.1">
    <property type="nucleotide sequence ID" value="XM_033826781.1"/>
</dbReference>
<name>A0A6A6IIT9_9PLEO</name>
<reference evidence="2" key="1">
    <citation type="journal article" date="2020" name="Stud. Mycol.">
        <title>101 Dothideomycetes genomes: a test case for predicting lifestyles and emergence of pathogens.</title>
        <authorList>
            <person name="Haridas S."/>
            <person name="Albert R."/>
            <person name="Binder M."/>
            <person name="Bloem J."/>
            <person name="Labutti K."/>
            <person name="Salamov A."/>
            <person name="Andreopoulos B."/>
            <person name="Baker S."/>
            <person name="Barry K."/>
            <person name="Bills G."/>
            <person name="Bluhm B."/>
            <person name="Cannon C."/>
            <person name="Castanera R."/>
            <person name="Culley D."/>
            <person name="Daum C."/>
            <person name="Ezra D."/>
            <person name="Gonzalez J."/>
            <person name="Henrissat B."/>
            <person name="Kuo A."/>
            <person name="Liang C."/>
            <person name="Lipzen A."/>
            <person name="Lutzoni F."/>
            <person name="Magnuson J."/>
            <person name="Mondo S."/>
            <person name="Nolan M."/>
            <person name="Ohm R."/>
            <person name="Pangilinan J."/>
            <person name="Park H.-J."/>
            <person name="Ramirez L."/>
            <person name="Alfaro M."/>
            <person name="Sun H."/>
            <person name="Tritt A."/>
            <person name="Yoshinaga Y."/>
            <person name="Zwiers L.-H."/>
            <person name="Turgeon B."/>
            <person name="Goodwin S."/>
            <person name="Spatafora J."/>
            <person name="Crous P."/>
            <person name="Grigoriev I."/>
        </authorList>
    </citation>
    <scope>NUCLEOTIDE SEQUENCE</scope>
    <source>
        <strain evidence="2">CBS 122368</strain>
    </source>
</reference>
<dbReference type="GeneID" id="54580111"/>
<evidence type="ECO:0000256" key="1">
    <source>
        <dbReference type="SAM" id="SignalP"/>
    </source>
</evidence>
<sequence>MFRLVLLSCLISGIYSLVINPRADQLEWTALGDSYASGVGSTDYVDGRRCLRYNEAYPVQLNNDSELSAGDHIFNNVPCSGALAAEIAEWQLLDEKKDTGPSWQYGPRPAFGNPSFATLTAGGDDIDFPGIIFNCIIDVSLWFGGPTRRTCEDQRAHSWELLKSDDLVNNLDSLIQKIVEKGRNGPIGDKFKLYATGYPKFFSTETTECDNVTFARSANPVDDGKDHPRMTLQVRQDFNNMSDALNEAIRSAVGRNSDKGVTFIDIEKDNFGDDALKGHRYCEPGVKEPDTENPELYMWHYPYKEASDDAQTDPTVALLSGAYSQVVGQLNAQDILIKWPNTVDMQNAMYDAIDETKLQEKATSTTAGWDSIGFRARVFHPQVVYHRFIRDRIFAQYRQDNPPAPCTSEECCPSGCTCGSSGVPLCS</sequence>
<dbReference type="AlphaFoldDB" id="A0A6A6IIT9"/>
<dbReference type="CDD" id="cd01823">
    <property type="entry name" value="SEST_like"/>
    <property type="match status" value="1"/>
</dbReference>